<comment type="caution">
    <text evidence="5">The sequence shown here is derived from an EMBL/GenBank/DDBJ whole genome shotgun (WGS) entry which is preliminary data.</text>
</comment>
<dbReference type="PANTHER" id="PTHR35936:SF6">
    <property type="entry name" value="AMINO ACID ABC TRANSPORTER SUBSTRATE-BINDING PAAT FAMILY PROTEIN"/>
    <property type="match status" value="1"/>
</dbReference>
<name>A0ABV3YRA0_9PSED</name>
<gene>
    <name evidence="5" type="ORF">AB5S05_05865</name>
</gene>
<feature type="signal peptide" evidence="3">
    <location>
        <begin position="1"/>
        <end position="17"/>
    </location>
</feature>
<dbReference type="PANTHER" id="PTHR35936">
    <property type="entry name" value="MEMBRANE-BOUND LYTIC MUREIN TRANSGLYCOSYLASE F"/>
    <property type="match status" value="1"/>
</dbReference>
<sequence>MHALILLLCLLALPASATTLVVAMEDANNKPFEYIDENTELTGFHVEVMRAVAQRLGWNLDFKRFPWKRTLRALERGEVQAVSYIASSAEREAYARFHPGNLLHVSRMALFIKRSRADEIRFEPPLEAMAGRWRIAVPGGYLMSDELMDMLARGVPIEQPTVNQSQLFIMLVSGRFDIVLGFSNALILGQADAPGLAQQVQRLEQTILPGKRMYLAFSRQAPAELAERFAEAYRQFRQQPEYLALAERFEIGEMLPQPQEFP</sequence>
<evidence type="ECO:0000256" key="1">
    <source>
        <dbReference type="ARBA" id="ARBA00010333"/>
    </source>
</evidence>
<evidence type="ECO:0000313" key="5">
    <source>
        <dbReference type="EMBL" id="MEX6501584.1"/>
    </source>
</evidence>
<organism evidence="5 6">
    <name type="scientific">Pseudomonas zhanjiangensis</name>
    <dbReference type="NCBI Taxonomy" id="3239015"/>
    <lineage>
        <taxon>Bacteria</taxon>
        <taxon>Pseudomonadati</taxon>
        <taxon>Pseudomonadota</taxon>
        <taxon>Gammaproteobacteria</taxon>
        <taxon>Pseudomonadales</taxon>
        <taxon>Pseudomonadaceae</taxon>
        <taxon>Pseudomonas</taxon>
    </lineage>
</organism>
<keyword evidence="2 3" id="KW-0732">Signal</keyword>
<dbReference type="EMBL" id="JBFTEG010000003">
    <property type="protein sequence ID" value="MEX6501584.1"/>
    <property type="molecule type" value="Genomic_DNA"/>
</dbReference>
<feature type="domain" description="Solute-binding protein family 3/N-terminal" evidence="4">
    <location>
        <begin position="19"/>
        <end position="253"/>
    </location>
</feature>
<keyword evidence="6" id="KW-1185">Reference proteome</keyword>
<dbReference type="SUPFAM" id="SSF53850">
    <property type="entry name" value="Periplasmic binding protein-like II"/>
    <property type="match status" value="1"/>
</dbReference>
<feature type="chain" id="PRO_5046278631" evidence="3">
    <location>
        <begin position="18"/>
        <end position="262"/>
    </location>
</feature>
<evidence type="ECO:0000313" key="6">
    <source>
        <dbReference type="Proteomes" id="UP001560296"/>
    </source>
</evidence>
<dbReference type="RefSeq" id="WP_369286556.1">
    <property type="nucleotide sequence ID" value="NZ_JBFTEG010000003.1"/>
</dbReference>
<dbReference type="Gene3D" id="3.40.190.10">
    <property type="entry name" value="Periplasmic binding protein-like II"/>
    <property type="match status" value="2"/>
</dbReference>
<proteinExistence type="inferred from homology"/>
<dbReference type="InterPro" id="IPR001638">
    <property type="entry name" value="Solute-binding_3/MltF_N"/>
</dbReference>
<evidence type="ECO:0000259" key="4">
    <source>
        <dbReference type="SMART" id="SM00062"/>
    </source>
</evidence>
<dbReference type="Pfam" id="PF00497">
    <property type="entry name" value="SBP_bac_3"/>
    <property type="match status" value="1"/>
</dbReference>
<comment type="similarity">
    <text evidence="1">Belongs to the bacterial solute-binding protein 3 family.</text>
</comment>
<reference evidence="5 6" key="1">
    <citation type="submission" date="2024-07" db="EMBL/GenBank/DDBJ databases">
        <authorList>
            <person name="Li M."/>
        </authorList>
    </citation>
    <scope>NUCLEOTIDE SEQUENCE [LARGE SCALE GENOMIC DNA]</scope>
    <source>
        <strain evidence="5 6">25A3E</strain>
    </source>
</reference>
<dbReference type="SMART" id="SM00062">
    <property type="entry name" value="PBPb"/>
    <property type="match status" value="1"/>
</dbReference>
<evidence type="ECO:0000256" key="3">
    <source>
        <dbReference type="SAM" id="SignalP"/>
    </source>
</evidence>
<protein>
    <submittedName>
        <fullName evidence="5">Substrate-binding periplasmic protein</fullName>
    </submittedName>
</protein>
<evidence type="ECO:0000256" key="2">
    <source>
        <dbReference type="ARBA" id="ARBA00022729"/>
    </source>
</evidence>
<accession>A0ABV3YRA0</accession>
<dbReference type="Proteomes" id="UP001560296">
    <property type="component" value="Unassembled WGS sequence"/>
</dbReference>